<dbReference type="PROSITE" id="PS50404">
    <property type="entry name" value="GST_NTER"/>
    <property type="match status" value="1"/>
</dbReference>
<dbReference type="SUPFAM" id="SSF52833">
    <property type="entry name" value="Thioredoxin-like"/>
    <property type="match status" value="1"/>
</dbReference>
<dbReference type="PROSITE" id="PS50405">
    <property type="entry name" value="GST_CTER"/>
    <property type="match status" value="1"/>
</dbReference>
<dbReference type="GO" id="GO:0005737">
    <property type="term" value="C:cytoplasm"/>
    <property type="evidence" value="ECO:0007669"/>
    <property type="project" value="TreeGrafter"/>
</dbReference>
<dbReference type="InterPro" id="IPR010987">
    <property type="entry name" value="Glutathione-S-Trfase_C-like"/>
</dbReference>
<dbReference type="InterPro" id="IPR040079">
    <property type="entry name" value="Glutathione_S-Trfase"/>
</dbReference>
<dbReference type="InterPro" id="IPR036282">
    <property type="entry name" value="Glutathione-S-Trfase_C_sf"/>
</dbReference>
<dbReference type="FunFam" id="3.40.30.10:FF:000016">
    <property type="entry name" value="Glutathione S-transferase F2"/>
    <property type="match status" value="1"/>
</dbReference>
<dbReference type="GO" id="GO:0004364">
    <property type="term" value="F:glutathione transferase activity"/>
    <property type="evidence" value="ECO:0007669"/>
    <property type="project" value="UniProtKB-EC"/>
</dbReference>
<keyword evidence="8" id="KW-1185">Reference proteome</keyword>
<dbReference type="Gene3D" id="3.40.30.10">
    <property type="entry name" value="Glutaredoxin"/>
    <property type="match status" value="1"/>
</dbReference>
<dbReference type="CDD" id="cd03053">
    <property type="entry name" value="GST_N_Phi"/>
    <property type="match status" value="1"/>
</dbReference>
<proteinExistence type="inferred from homology"/>
<dbReference type="InterPro" id="IPR034347">
    <property type="entry name" value="GST_Phi_C"/>
</dbReference>
<feature type="domain" description="GST C-terminal" evidence="6">
    <location>
        <begin position="90"/>
        <end position="218"/>
    </location>
</feature>
<comment type="catalytic activity">
    <reaction evidence="4">
        <text>RX + glutathione = an S-substituted glutathione + a halide anion + H(+)</text>
        <dbReference type="Rhea" id="RHEA:16437"/>
        <dbReference type="ChEBI" id="CHEBI:15378"/>
        <dbReference type="ChEBI" id="CHEBI:16042"/>
        <dbReference type="ChEBI" id="CHEBI:17792"/>
        <dbReference type="ChEBI" id="CHEBI:57925"/>
        <dbReference type="ChEBI" id="CHEBI:90779"/>
        <dbReference type="EC" id="2.5.1.18"/>
    </reaction>
</comment>
<evidence type="ECO:0000256" key="2">
    <source>
        <dbReference type="ARBA" id="ARBA00012452"/>
    </source>
</evidence>
<comment type="similarity">
    <text evidence="1">Belongs to the GST superfamily. Phi family.</text>
</comment>
<evidence type="ECO:0000259" key="5">
    <source>
        <dbReference type="PROSITE" id="PS50404"/>
    </source>
</evidence>
<evidence type="ECO:0000259" key="6">
    <source>
        <dbReference type="PROSITE" id="PS50405"/>
    </source>
</evidence>
<evidence type="ECO:0000256" key="1">
    <source>
        <dbReference type="ARBA" id="ARBA00010128"/>
    </source>
</evidence>
<evidence type="ECO:0000313" key="8">
    <source>
        <dbReference type="Proteomes" id="UP000298030"/>
    </source>
</evidence>
<dbReference type="InterPro" id="IPR004045">
    <property type="entry name" value="Glutathione_S-Trfase_N"/>
</dbReference>
<dbReference type="GO" id="GO:0009636">
    <property type="term" value="P:response to toxic substance"/>
    <property type="evidence" value="ECO:0007669"/>
    <property type="project" value="UniProtKB-ARBA"/>
</dbReference>
<evidence type="ECO:0000313" key="7">
    <source>
        <dbReference type="EMBL" id="TEB27847.1"/>
    </source>
</evidence>
<comment type="caution">
    <text evidence="7">The sequence shown here is derived from an EMBL/GenBank/DDBJ whole genome shotgun (WGS) entry which is preliminary data.</text>
</comment>
<dbReference type="PANTHER" id="PTHR43900">
    <property type="entry name" value="GLUTATHIONE S-TRANSFERASE RHO"/>
    <property type="match status" value="1"/>
</dbReference>
<name>A0A4Y7T108_COPMI</name>
<protein>
    <recommendedName>
        <fullName evidence="2">glutathione transferase</fullName>
        <ecNumber evidence="2">2.5.1.18</ecNumber>
    </recommendedName>
</protein>
<dbReference type="EC" id="2.5.1.18" evidence="2"/>
<dbReference type="Gene3D" id="1.20.1050.10">
    <property type="match status" value="1"/>
</dbReference>
<dbReference type="GO" id="GO:0043295">
    <property type="term" value="F:glutathione binding"/>
    <property type="evidence" value="ECO:0007669"/>
    <property type="project" value="TreeGrafter"/>
</dbReference>
<dbReference type="InterPro" id="IPR004046">
    <property type="entry name" value="GST_C"/>
</dbReference>
<dbReference type="Proteomes" id="UP000298030">
    <property type="component" value="Unassembled WGS sequence"/>
</dbReference>
<sequence>MVLTLYGGPLTTCSKRVALILHEKKVPFKFVEIDLRTGQHKSPAFLEKQPFGQVPVIDDDGYLLYESRAIGRYITEKYAGQGTQGLIPTDLKAKARFEQAASTEQANFDPYASKIVGEKVFKPLFGAKPDEAVYEQNNTILQDKLEVYEKILSKQKYLAGDEITLADLFHLPYATLISAAGSDAIDKRPNVSRWLKELSERPAWQAVIGKDGFKSTEE</sequence>
<accession>A0A4Y7T108</accession>
<dbReference type="STRING" id="71717.A0A4Y7T108"/>
<feature type="domain" description="GST N-terminal" evidence="5">
    <location>
        <begin position="1"/>
        <end position="82"/>
    </location>
</feature>
<evidence type="ECO:0000256" key="4">
    <source>
        <dbReference type="ARBA" id="ARBA00047960"/>
    </source>
</evidence>
<dbReference type="InterPro" id="IPR036249">
    <property type="entry name" value="Thioredoxin-like_sf"/>
</dbReference>
<gene>
    <name evidence="7" type="ORF">FA13DRAFT_1633881</name>
</gene>
<dbReference type="Pfam" id="PF02798">
    <property type="entry name" value="GST_N"/>
    <property type="match status" value="1"/>
</dbReference>
<dbReference type="GO" id="GO:0006749">
    <property type="term" value="P:glutathione metabolic process"/>
    <property type="evidence" value="ECO:0007669"/>
    <property type="project" value="TreeGrafter"/>
</dbReference>
<organism evidence="7 8">
    <name type="scientific">Coprinellus micaceus</name>
    <name type="common">Glistening ink-cap mushroom</name>
    <name type="synonym">Coprinus micaceus</name>
    <dbReference type="NCBI Taxonomy" id="71717"/>
    <lineage>
        <taxon>Eukaryota</taxon>
        <taxon>Fungi</taxon>
        <taxon>Dikarya</taxon>
        <taxon>Basidiomycota</taxon>
        <taxon>Agaricomycotina</taxon>
        <taxon>Agaricomycetes</taxon>
        <taxon>Agaricomycetidae</taxon>
        <taxon>Agaricales</taxon>
        <taxon>Agaricineae</taxon>
        <taxon>Psathyrellaceae</taxon>
        <taxon>Coprinellus</taxon>
    </lineage>
</organism>
<dbReference type="PANTHER" id="PTHR43900:SF3">
    <property type="entry name" value="GLUTATHIONE S-TRANSFERASE RHO"/>
    <property type="match status" value="1"/>
</dbReference>
<dbReference type="EMBL" id="QPFP01000036">
    <property type="protein sequence ID" value="TEB27847.1"/>
    <property type="molecule type" value="Genomic_DNA"/>
</dbReference>
<dbReference type="Pfam" id="PF00043">
    <property type="entry name" value="GST_C"/>
    <property type="match status" value="1"/>
</dbReference>
<dbReference type="CDD" id="cd03187">
    <property type="entry name" value="GST_C_Phi"/>
    <property type="match status" value="1"/>
</dbReference>
<evidence type="ECO:0000256" key="3">
    <source>
        <dbReference type="ARBA" id="ARBA00022679"/>
    </source>
</evidence>
<dbReference type="AlphaFoldDB" id="A0A4Y7T108"/>
<dbReference type="OrthoDB" id="249703at2759"/>
<dbReference type="FunFam" id="1.20.1050.10:FF:000004">
    <property type="entry name" value="Glutathione S-transferase F2"/>
    <property type="match status" value="1"/>
</dbReference>
<dbReference type="SFLD" id="SFLDG00358">
    <property type="entry name" value="Main_(cytGST)"/>
    <property type="match status" value="1"/>
</dbReference>
<dbReference type="SFLD" id="SFLDS00019">
    <property type="entry name" value="Glutathione_Transferase_(cytos"/>
    <property type="match status" value="1"/>
</dbReference>
<keyword evidence="3 7" id="KW-0808">Transferase</keyword>
<dbReference type="SUPFAM" id="SSF47616">
    <property type="entry name" value="GST C-terminal domain-like"/>
    <property type="match status" value="1"/>
</dbReference>
<reference evidence="7 8" key="1">
    <citation type="journal article" date="2019" name="Nat. Ecol. Evol.">
        <title>Megaphylogeny resolves global patterns of mushroom evolution.</title>
        <authorList>
            <person name="Varga T."/>
            <person name="Krizsan K."/>
            <person name="Foldi C."/>
            <person name="Dima B."/>
            <person name="Sanchez-Garcia M."/>
            <person name="Sanchez-Ramirez S."/>
            <person name="Szollosi G.J."/>
            <person name="Szarkandi J.G."/>
            <person name="Papp V."/>
            <person name="Albert L."/>
            <person name="Andreopoulos W."/>
            <person name="Angelini C."/>
            <person name="Antonin V."/>
            <person name="Barry K.W."/>
            <person name="Bougher N.L."/>
            <person name="Buchanan P."/>
            <person name="Buyck B."/>
            <person name="Bense V."/>
            <person name="Catcheside P."/>
            <person name="Chovatia M."/>
            <person name="Cooper J."/>
            <person name="Damon W."/>
            <person name="Desjardin D."/>
            <person name="Finy P."/>
            <person name="Geml J."/>
            <person name="Haridas S."/>
            <person name="Hughes K."/>
            <person name="Justo A."/>
            <person name="Karasinski D."/>
            <person name="Kautmanova I."/>
            <person name="Kiss B."/>
            <person name="Kocsube S."/>
            <person name="Kotiranta H."/>
            <person name="LaButti K.M."/>
            <person name="Lechner B.E."/>
            <person name="Liimatainen K."/>
            <person name="Lipzen A."/>
            <person name="Lukacs Z."/>
            <person name="Mihaltcheva S."/>
            <person name="Morgado L.N."/>
            <person name="Niskanen T."/>
            <person name="Noordeloos M.E."/>
            <person name="Ohm R.A."/>
            <person name="Ortiz-Santana B."/>
            <person name="Ovrebo C."/>
            <person name="Racz N."/>
            <person name="Riley R."/>
            <person name="Savchenko A."/>
            <person name="Shiryaev A."/>
            <person name="Soop K."/>
            <person name="Spirin V."/>
            <person name="Szebenyi C."/>
            <person name="Tomsovsky M."/>
            <person name="Tulloss R.E."/>
            <person name="Uehling J."/>
            <person name="Grigoriev I.V."/>
            <person name="Vagvolgyi C."/>
            <person name="Papp T."/>
            <person name="Martin F.M."/>
            <person name="Miettinen O."/>
            <person name="Hibbett D.S."/>
            <person name="Nagy L.G."/>
        </authorList>
    </citation>
    <scope>NUCLEOTIDE SEQUENCE [LARGE SCALE GENOMIC DNA]</scope>
    <source>
        <strain evidence="7 8">FP101781</strain>
    </source>
</reference>